<organism evidence="2 3">
    <name type="scientific">Trichormus variabilis NIES-23</name>
    <dbReference type="NCBI Taxonomy" id="1973479"/>
    <lineage>
        <taxon>Bacteria</taxon>
        <taxon>Bacillati</taxon>
        <taxon>Cyanobacteriota</taxon>
        <taxon>Cyanophyceae</taxon>
        <taxon>Nostocales</taxon>
        <taxon>Nostocaceae</taxon>
        <taxon>Trichormus</taxon>
    </lineage>
</organism>
<feature type="transmembrane region" description="Helical" evidence="1">
    <location>
        <begin position="54"/>
        <end position="74"/>
    </location>
</feature>
<dbReference type="Proteomes" id="UP000217507">
    <property type="component" value="Chromosome"/>
</dbReference>
<keyword evidence="1" id="KW-0472">Membrane</keyword>
<gene>
    <name evidence="2" type="ORF">NIES23_48010</name>
</gene>
<dbReference type="Pfam" id="PF14325">
    <property type="entry name" value="DUF4383"/>
    <property type="match status" value="1"/>
</dbReference>
<dbReference type="EMBL" id="AP018216">
    <property type="protein sequence ID" value="BAY71977.1"/>
    <property type="molecule type" value="Genomic_DNA"/>
</dbReference>
<evidence type="ECO:0008006" key="4">
    <source>
        <dbReference type="Google" id="ProtNLM"/>
    </source>
</evidence>
<accession>A0A1Z4KSM5</accession>
<feature type="transmembrane region" description="Helical" evidence="1">
    <location>
        <begin position="12"/>
        <end position="34"/>
    </location>
</feature>
<keyword evidence="1" id="KW-0812">Transmembrane</keyword>
<evidence type="ECO:0000313" key="2">
    <source>
        <dbReference type="EMBL" id="BAY71977.1"/>
    </source>
</evidence>
<feature type="transmembrane region" description="Helical" evidence="1">
    <location>
        <begin position="94"/>
        <end position="115"/>
    </location>
</feature>
<name>A0A1Z4KSM5_ANAVA</name>
<reference evidence="2 3" key="1">
    <citation type="submission" date="2017-06" db="EMBL/GenBank/DDBJ databases">
        <title>Genome sequencing of cyanobaciteial culture collection at National Institute for Environmental Studies (NIES).</title>
        <authorList>
            <person name="Hirose Y."/>
            <person name="Shimura Y."/>
            <person name="Fujisawa T."/>
            <person name="Nakamura Y."/>
            <person name="Kawachi M."/>
        </authorList>
    </citation>
    <scope>NUCLEOTIDE SEQUENCE [LARGE SCALE GENOMIC DNA]</scope>
    <source>
        <strain evidence="2 3">NIES-23</strain>
    </source>
</reference>
<sequence length="160" mass="17237">MDNIKTANMVERYCALTIGMIFLLVGLAGFTPALVSIPGTSESFIPLDESPNAYAAGFGYIFGLFPTNFLHNFIRCTVGLLGITSYYSASSARVFNLTFAVAYALLAIMGLLPFAKTFFGLMPLFGNNVWLNALSSLAAFYYGFIVPPKVKGVNVAEKAS</sequence>
<protein>
    <recommendedName>
        <fullName evidence="4">DUF4383 domain-containing protein</fullName>
    </recommendedName>
</protein>
<dbReference type="AlphaFoldDB" id="A0A1Z4KSM5"/>
<proteinExistence type="predicted"/>
<feature type="transmembrane region" description="Helical" evidence="1">
    <location>
        <begin position="121"/>
        <end position="144"/>
    </location>
</feature>
<evidence type="ECO:0000256" key="1">
    <source>
        <dbReference type="SAM" id="Phobius"/>
    </source>
</evidence>
<evidence type="ECO:0000313" key="3">
    <source>
        <dbReference type="Proteomes" id="UP000217507"/>
    </source>
</evidence>
<keyword evidence="1" id="KW-1133">Transmembrane helix</keyword>